<evidence type="ECO:0000313" key="2">
    <source>
        <dbReference type="Proteomes" id="UP000215509"/>
    </source>
</evidence>
<proteinExistence type="predicted"/>
<accession>A0A229UKN5</accession>
<protein>
    <submittedName>
        <fullName evidence="1">Phage head protein</fullName>
    </submittedName>
</protein>
<dbReference type="AlphaFoldDB" id="A0A229UKN5"/>
<dbReference type="RefSeq" id="WP_094017216.1">
    <property type="nucleotide sequence ID" value="NZ_NMQW01000036.1"/>
</dbReference>
<sequence length="318" mass="36414">MNGKLQWNQNVLENVFRELYALEMKDKKDFIPMMYGVENSMKDTESIEGIGGEGLMEEWGRSSNQVFYADVNELWQKYFKHTKYSLGRQIDRDFVDDLKLTAIKDRITSMADATYKTQQYQAVEDFNNFNLTTTAVDFRGRTYNATLPDGKALCASDHPYSPTDTVDTQSNLGTASLSIDAWDDTTVAMQGWVDDQGNLMGRTPDTLIVHPYNRRRALQIAGIPGKGEGFEPGSADNNINVYEGEINVIVNPFLKNKFVWFAADSSMMKQYHKWFWRRKPENGSITDFDTETLKFKTIGRWSKGSVHWSWVYGQNASN</sequence>
<dbReference type="Proteomes" id="UP000215509">
    <property type="component" value="Unassembled WGS sequence"/>
</dbReference>
<reference evidence="1 2" key="1">
    <citation type="submission" date="2017-07" db="EMBL/GenBank/DDBJ databases">
        <title>Genome sequencing and assembly of Paenibacillus rigui.</title>
        <authorList>
            <person name="Mayilraj S."/>
        </authorList>
    </citation>
    <scope>NUCLEOTIDE SEQUENCE [LARGE SCALE GENOMIC DNA]</scope>
    <source>
        <strain evidence="1 2">JCM 16352</strain>
    </source>
</reference>
<dbReference type="EMBL" id="NMQW01000036">
    <property type="protein sequence ID" value="OXM83970.1"/>
    <property type="molecule type" value="Genomic_DNA"/>
</dbReference>
<organism evidence="1 2">
    <name type="scientific">Paenibacillus rigui</name>
    <dbReference type="NCBI Taxonomy" id="554312"/>
    <lineage>
        <taxon>Bacteria</taxon>
        <taxon>Bacillati</taxon>
        <taxon>Bacillota</taxon>
        <taxon>Bacilli</taxon>
        <taxon>Bacillales</taxon>
        <taxon>Paenibacillaceae</taxon>
        <taxon>Paenibacillus</taxon>
    </lineage>
</organism>
<gene>
    <name evidence="1" type="ORF">CF651_22925</name>
</gene>
<name>A0A229UKN5_9BACL</name>
<comment type="caution">
    <text evidence="1">The sequence shown here is derived from an EMBL/GenBank/DDBJ whole genome shotgun (WGS) entry which is preliminary data.</text>
</comment>
<keyword evidence="2" id="KW-1185">Reference proteome</keyword>
<evidence type="ECO:0000313" key="1">
    <source>
        <dbReference type="EMBL" id="OXM83970.1"/>
    </source>
</evidence>
<dbReference type="OrthoDB" id="2540482at2"/>